<protein>
    <submittedName>
        <fullName evidence="2">Alkylhydroperoxidase</fullName>
    </submittedName>
</protein>
<comment type="caution">
    <text evidence="2">The sequence shown here is derived from an EMBL/GenBank/DDBJ whole genome shotgun (WGS) entry which is preliminary data.</text>
</comment>
<dbReference type="AlphaFoldDB" id="A0A0D0MPR3"/>
<accession>A0A0D0MPR3</accession>
<feature type="domain" description="Carboxymuconolactone decarboxylase-like" evidence="1">
    <location>
        <begin position="22"/>
        <end position="100"/>
    </location>
</feature>
<evidence type="ECO:0000313" key="3">
    <source>
        <dbReference type="Proteomes" id="UP000032067"/>
    </source>
</evidence>
<dbReference type="EMBL" id="JXQQ01000016">
    <property type="protein sequence ID" value="KIQ34321.1"/>
    <property type="molecule type" value="Genomic_DNA"/>
</dbReference>
<evidence type="ECO:0000259" key="1">
    <source>
        <dbReference type="Pfam" id="PF02627"/>
    </source>
</evidence>
<evidence type="ECO:0000313" key="2">
    <source>
        <dbReference type="EMBL" id="KIQ34321.1"/>
    </source>
</evidence>
<dbReference type="PANTHER" id="PTHR34846">
    <property type="entry name" value="4-CARBOXYMUCONOLACTONE DECARBOXYLASE FAMILY PROTEIN (AFU_ORTHOLOGUE AFUA_6G11590)"/>
    <property type="match status" value="1"/>
</dbReference>
<name>A0A0D0MPR3_VARPD</name>
<keyword evidence="2" id="KW-0575">Peroxidase</keyword>
<sequence length="158" mass="17809">MHQGNTMSSPRLPWTQIAPKPYQAMASVGTAISKSTLGAKLTELVVTRVSQINGCAFCLDMHARELRRLGESWQRINSIATWREVDFYDKRERAALEWAESLTRIAQPHGDHDSAFEALKTQFDDQEIVELSWAIANINAWNRMAIGMKAPPSDQPLN</sequence>
<proteinExistence type="predicted"/>
<reference evidence="2 3" key="1">
    <citation type="submission" date="2014-12" db="EMBL/GenBank/DDBJ databases">
        <title>16Stimator: statistical estimation of ribosomal gene copy numbers from draft genome assemblies.</title>
        <authorList>
            <person name="Perisin M.A."/>
            <person name="Vetter M."/>
            <person name="Gilbert J.A."/>
            <person name="Bergelson J."/>
        </authorList>
    </citation>
    <scope>NUCLEOTIDE SEQUENCE [LARGE SCALE GENOMIC DNA]</scope>
    <source>
        <strain evidence="2 3">MEDvA23</strain>
    </source>
</reference>
<keyword evidence="2" id="KW-0560">Oxidoreductase</keyword>
<dbReference type="GO" id="GO:0051920">
    <property type="term" value="F:peroxiredoxin activity"/>
    <property type="evidence" value="ECO:0007669"/>
    <property type="project" value="InterPro"/>
</dbReference>
<organism evidence="2 3">
    <name type="scientific">Variovorax paradoxus</name>
    <dbReference type="NCBI Taxonomy" id="34073"/>
    <lineage>
        <taxon>Bacteria</taxon>
        <taxon>Pseudomonadati</taxon>
        <taxon>Pseudomonadota</taxon>
        <taxon>Betaproteobacteria</taxon>
        <taxon>Burkholderiales</taxon>
        <taxon>Comamonadaceae</taxon>
        <taxon>Variovorax</taxon>
    </lineage>
</organism>
<dbReference type="InterPro" id="IPR029032">
    <property type="entry name" value="AhpD-like"/>
</dbReference>
<dbReference type="SUPFAM" id="SSF69118">
    <property type="entry name" value="AhpD-like"/>
    <property type="match status" value="1"/>
</dbReference>
<dbReference type="Gene3D" id="1.20.1290.10">
    <property type="entry name" value="AhpD-like"/>
    <property type="match status" value="1"/>
</dbReference>
<dbReference type="InterPro" id="IPR003779">
    <property type="entry name" value="CMD-like"/>
</dbReference>
<dbReference type="InterPro" id="IPR004675">
    <property type="entry name" value="AhpD_core"/>
</dbReference>
<gene>
    <name evidence="2" type="ORF">RT97_08090</name>
</gene>
<dbReference type="NCBIfam" id="TIGR00778">
    <property type="entry name" value="ahpD_dom"/>
    <property type="match status" value="1"/>
</dbReference>
<dbReference type="Proteomes" id="UP000032067">
    <property type="component" value="Unassembled WGS sequence"/>
</dbReference>
<dbReference type="Pfam" id="PF02627">
    <property type="entry name" value="CMD"/>
    <property type="match status" value="1"/>
</dbReference>
<dbReference type="PANTHER" id="PTHR34846:SF10">
    <property type="entry name" value="CYTOPLASMIC PROTEIN"/>
    <property type="match status" value="1"/>
</dbReference>